<gene>
    <name evidence="1" type="ORF">HPB48_012222</name>
</gene>
<organism evidence="1 2">
    <name type="scientific">Haemaphysalis longicornis</name>
    <name type="common">Bush tick</name>
    <dbReference type="NCBI Taxonomy" id="44386"/>
    <lineage>
        <taxon>Eukaryota</taxon>
        <taxon>Metazoa</taxon>
        <taxon>Ecdysozoa</taxon>
        <taxon>Arthropoda</taxon>
        <taxon>Chelicerata</taxon>
        <taxon>Arachnida</taxon>
        <taxon>Acari</taxon>
        <taxon>Parasitiformes</taxon>
        <taxon>Ixodida</taxon>
        <taxon>Ixodoidea</taxon>
        <taxon>Ixodidae</taxon>
        <taxon>Haemaphysalinae</taxon>
        <taxon>Haemaphysalis</taxon>
    </lineage>
</organism>
<dbReference type="Proteomes" id="UP000821853">
    <property type="component" value="Chromosome 2"/>
</dbReference>
<dbReference type="EMBL" id="JABSTR010000004">
    <property type="protein sequence ID" value="KAH9367430.1"/>
    <property type="molecule type" value="Genomic_DNA"/>
</dbReference>
<sequence>MQSLVSHLQASKAPLKTQDVDFALGGLSIFRFRFLFIDFIYPYMEDVFAFVAKAAVRIPLTQAILSPFQLEVTVAYRLPSRNKTPGLTLNTI</sequence>
<name>A0A9J6FMG9_HAELO</name>
<keyword evidence="2" id="KW-1185">Reference proteome</keyword>
<dbReference type="VEuPathDB" id="VectorBase:HLOH_060066"/>
<protein>
    <submittedName>
        <fullName evidence="1">Uncharacterized protein</fullName>
    </submittedName>
</protein>
<evidence type="ECO:0000313" key="2">
    <source>
        <dbReference type="Proteomes" id="UP000821853"/>
    </source>
</evidence>
<proteinExistence type="predicted"/>
<comment type="caution">
    <text evidence="1">The sequence shown here is derived from an EMBL/GenBank/DDBJ whole genome shotgun (WGS) entry which is preliminary data.</text>
</comment>
<accession>A0A9J6FMG9</accession>
<evidence type="ECO:0000313" key="1">
    <source>
        <dbReference type="EMBL" id="KAH9367430.1"/>
    </source>
</evidence>
<reference evidence="1 2" key="1">
    <citation type="journal article" date="2020" name="Cell">
        <title>Large-Scale Comparative Analyses of Tick Genomes Elucidate Their Genetic Diversity and Vector Capacities.</title>
        <authorList>
            <consortium name="Tick Genome and Microbiome Consortium (TIGMIC)"/>
            <person name="Jia N."/>
            <person name="Wang J."/>
            <person name="Shi W."/>
            <person name="Du L."/>
            <person name="Sun Y."/>
            <person name="Zhan W."/>
            <person name="Jiang J.F."/>
            <person name="Wang Q."/>
            <person name="Zhang B."/>
            <person name="Ji P."/>
            <person name="Bell-Sakyi L."/>
            <person name="Cui X.M."/>
            <person name="Yuan T.T."/>
            <person name="Jiang B.G."/>
            <person name="Yang W.F."/>
            <person name="Lam T.T."/>
            <person name="Chang Q.C."/>
            <person name="Ding S.J."/>
            <person name="Wang X.J."/>
            <person name="Zhu J.G."/>
            <person name="Ruan X.D."/>
            <person name="Zhao L."/>
            <person name="Wei J.T."/>
            <person name="Ye R.Z."/>
            <person name="Que T.C."/>
            <person name="Du C.H."/>
            <person name="Zhou Y.H."/>
            <person name="Cheng J.X."/>
            <person name="Dai P.F."/>
            <person name="Guo W.B."/>
            <person name="Han X.H."/>
            <person name="Huang E.J."/>
            <person name="Li L.F."/>
            <person name="Wei W."/>
            <person name="Gao Y.C."/>
            <person name="Liu J.Z."/>
            <person name="Shao H.Z."/>
            <person name="Wang X."/>
            <person name="Wang C.C."/>
            <person name="Yang T.C."/>
            <person name="Huo Q.B."/>
            <person name="Li W."/>
            <person name="Chen H.Y."/>
            <person name="Chen S.E."/>
            <person name="Zhou L.G."/>
            <person name="Ni X.B."/>
            <person name="Tian J.H."/>
            <person name="Sheng Y."/>
            <person name="Liu T."/>
            <person name="Pan Y.S."/>
            <person name="Xia L.Y."/>
            <person name="Li J."/>
            <person name="Zhao F."/>
            <person name="Cao W.C."/>
        </authorList>
    </citation>
    <scope>NUCLEOTIDE SEQUENCE [LARGE SCALE GENOMIC DNA]</scope>
    <source>
        <strain evidence="1">HaeL-2018</strain>
    </source>
</reference>
<dbReference type="AlphaFoldDB" id="A0A9J6FMG9"/>